<feature type="compositionally biased region" description="Low complexity" evidence="1">
    <location>
        <begin position="552"/>
        <end position="563"/>
    </location>
</feature>
<evidence type="ECO:0000256" key="1">
    <source>
        <dbReference type="SAM" id="MobiDB-lite"/>
    </source>
</evidence>
<feature type="compositionally biased region" description="Basic and acidic residues" evidence="1">
    <location>
        <begin position="493"/>
        <end position="519"/>
    </location>
</feature>
<feature type="compositionally biased region" description="Basic and acidic residues" evidence="1">
    <location>
        <begin position="1281"/>
        <end position="1309"/>
    </location>
</feature>
<feature type="compositionally biased region" description="Basic and acidic residues" evidence="1">
    <location>
        <begin position="233"/>
        <end position="259"/>
    </location>
</feature>
<dbReference type="GO" id="GO:0031213">
    <property type="term" value="C:RSF complex"/>
    <property type="evidence" value="ECO:0007669"/>
    <property type="project" value="InterPro"/>
</dbReference>
<feature type="compositionally biased region" description="Basic and acidic residues" evidence="1">
    <location>
        <begin position="1316"/>
        <end position="1330"/>
    </location>
</feature>
<feature type="compositionally biased region" description="Polar residues" evidence="1">
    <location>
        <begin position="939"/>
        <end position="948"/>
    </location>
</feature>
<accession>A0AAV6UFB3</accession>
<feature type="compositionally biased region" description="Basic and acidic residues" evidence="1">
    <location>
        <begin position="374"/>
        <end position="400"/>
    </location>
</feature>
<feature type="compositionally biased region" description="Basic and acidic residues" evidence="1">
    <location>
        <begin position="1080"/>
        <end position="1116"/>
    </location>
</feature>
<feature type="compositionally biased region" description="Basic and acidic residues" evidence="1">
    <location>
        <begin position="336"/>
        <end position="351"/>
    </location>
</feature>
<protein>
    <recommendedName>
        <fullName evidence="4">Remodeling and spacing factor 1</fullName>
    </recommendedName>
</protein>
<feature type="compositionally biased region" description="Basic and acidic residues" evidence="1">
    <location>
        <begin position="1344"/>
        <end position="1383"/>
    </location>
</feature>
<evidence type="ECO:0000313" key="3">
    <source>
        <dbReference type="Proteomes" id="UP000827092"/>
    </source>
</evidence>
<comment type="caution">
    <text evidence="2">The sequence shown here is derived from an EMBL/GenBank/DDBJ whole genome shotgun (WGS) entry which is preliminary data.</text>
</comment>
<feature type="region of interest" description="Disordered" evidence="1">
    <location>
        <begin position="334"/>
        <end position="450"/>
    </location>
</feature>
<feature type="compositionally biased region" description="Polar residues" evidence="1">
    <location>
        <begin position="970"/>
        <end position="992"/>
    </location>
</feature>
<feature type="region of interest" description="Disordered" evidence="1">
    <location>
        <begin position="1281"/>
        <end position="1330"/>
    </location>
</feature>
<feature type="compositionally biased region" description="Basic and acidic residues" evidence="1">
    <location>
        <begin position="1397"/>
        <end position="1426"/>
    </location>
</feature>
<evidence type="ECO:0008006" key="4">
    <source>
        <dbReference type="Google" id="ProtNLM"/>
    </source>
</evidence>
<feature type="compositionally biased region" description="Basic and acidic residues" evidence="1">
    <location>
        <begin position="1007"/>
        <end position="1018"/>
    </location>
</feature>
<keyword evidence="3" id="KW-1185">Reference proteome</keyword>
<dbReference type="GO" id="GO:0045892">
    <property type="term" value="P:negative regulation of DNA-templated transcription"/>
    <property type="evidence" value="ECO:0007669"/>
    <property type="project" value="TreeGrafter"/>
</dbReference>
<evidence type="ECO:0000313" key="2">
    <source>
        <dbReference type="EMBL" id="KAG8182684.1"/>
    </source>
</evidence>
<feature type="compositionally biased region" description="Basic and acidic residues" evidence="1">
    <location>
        <begin position="575"/>
        <end position="589"/>
    </location>
</feature>
<feature type="compositionally biased region" description="Basic and acidic residues" evidence="1">
    <location>
        <begin position="1179"/>
        <end position="1198"/>
    </location>
</feature>
<dbReference type="PANTHER" id="PTHR14296">
    <property type="entry name" value="REMODELING AND SPACING FACTOR 1"/>
    <property type="match status" value="1"/>
</dbReference>
<reference evidence="2 3" key="1">
    <citation type="journal article" date="2022" name="Nat. Ecol. Evol.">
        <title>A masculinizing supergene underlies an exaggerated male reproductive morph in a spider.</title>
        <authorList>
            <person name="Hendrickx F."/>
            <person name="De Corte Z."/>
            <person name="Sonet G."/>
            <person name="Van Belleghem S.M."/>
            <person name="Kostlbacher S."/>
            <person name="Vangestel C."/>
        </authorList>
    </citation>
    <scope>NUCLEOTIDE SEQUENCE [LARGE SCALE GENOMIC DNA]</scope>
    <source>
        <strain evidence="2">W744_W776</strain>
    </source>
</reference>
<feature type="region of interest" description="Disordered" evidence="1">
    <location>
        <begin position="292"/>
        <end position="319"/>
    </location>
</feature>
<feature type="compositionally biased region" description="Basic and acidic residues" evidence="1">
    <location>
        <begin position="418"/>
        <end position="429"/>
    </location>
</feature>
<feature type="compositionally biased region" description="Basic and acidic residues" evidence="1">
    <location>
        <begin position="1464"/>
        <end position="1483"/>
    </location>
</feature>
<feature type="region of interest" description="Disordered" evidence="1">
    <location>
        <begin position="192"/>
        <end position="259"/>
    </location>
</feature>
<sequence length="1590" mass="174378">MAASEETCDGNPNFAIICSFISQFGNDCGVNVPISDLQQMLEDTKNVHEDLAEVHIHLLRRGKKRVTKEKWEKSLIKFCHEYSSVDAWELERFGYKKAKLSVKLELLKRLLELQFDANAKFKSEVNKVEAHHLRIPPVGRDVDGQVYWYQLDKEYNMRLYRQGPEENGEWQLLCSNTDHLRKLLADLQTNATKYKSSGESSKDDVPSTKFKMETDDDLTSRMSETKPNTIIIKTERKDSTPSKKTVESSESPAKDDKDIVLIEKEKTLSSEDESKSEKDQVKAMDVTEVVIKKETPLDSDEKATPMEVEECTPTDEKPEVIADVEMLDQDQPAIEKTSEEKNTPLEGDIKTITELPTTGNIGVDEQSKSIPLDASKDSAMECSTDKDSLKLPSKDAKEEPLIPCSVTSPAKNEVVDEGSAKPDVSKDLSIESPILPTNVTPPQVDKQSKHIPFEASKVCLMKSSTVKESPSALKSSSEEVEEKPHLPSVAPPADKEIIESSHKGSKMKLYEKWSNEKKQAAGAEQSLADAANSQQQDKTAAEKSLCVDLSKSKSSINAKSAASTEEAPMDLSAPIRHEAESKSPNEHAPSDLASSQSKTGRSHSEKHSLQQSPEMSRPFKKKHCSMAVDELSGDLSSRKSVIFETKSSHQFQESSGYSNIKDAIPNNSGFSHLQALQNMCNENPMTCFQGSGSSPPDKRLKIDSDPAIFGQIPLEKSSYSEASCDTISQKYKFSSSQLTDNVQKVSESDVPPLLLKSNVHSMRDIAPKDTASFLETSSKAFVPLPHSATSSSKIISPSVSDSSGKELKDTDVRESSSLGKHLPQSLKADCEVVSIPKKRPKSSIHSVASIMEKDYKDVTKSNVNLSPNNCDNASKVSDVSLKQSDKTMAASEFVADSKSSTNCFNQTSETIPFKTSSPSKCETSTEKNVESKAIKNDLNVPSNTSTKVEPSDPADKELKSTKTVTDDKANTCNSSTTIPESNTVQPNTSSTKTESEPLSLENQCSKMSEKDSNCDKSKATGQISSIASGSASSISNISDSTKSIPTEVLGSSVVEPKTARDDTSLSSSDPKKNLLVSIENESKSKDSDQSEKDKVVVKPSNEMKTDISSSKIEHSLPTEPIKSTTEDYKATDNSNLQQIDTKIEKVSQSSTIPVKSAGSVKDFNETNEKHSIASIISKSEPESEPKTNSQKTDDKKVNSSESLQTKPSLTNLDLEREQINLDSKIDKASVEDKCKKELVSSNNDILPEKNDLALIKEAKLSVDADKCKEKVSDKRLDTKIVSEKASIKSKSEHVATEPDSLKTATKSEPEQASNKPKSEESSAKAVIKSELKQDTELAIELVTKKEAKQVHAKTEQVGEKSKTEQHYTKSIPDHSAEKPKSELSLEIPESKQAFAKPESEKASTKSETEKGSIKLECDKDPTKSESGKTTTKSEAASTELKKAPTISQPEKSTKSEPRIAVTKSESEKSHANSESEKVSKNLESKMVSVKSESEIASTKSESEKAPTKTESEKAPTKSESEKAPTKSESESASTKTESEKASIKSESERVSTKSDSVKDSTNQICERFYKIRFCERSTKSDFVKDLQIRF</sequence>
<dbReference type="Proteomes" id="UP000827092">
    <property type="component" value="Unassembled WGS sequence"/>
</dbReference>
<name>A0AAV6UFB3_9ARAC</name>
<feature type="compositionally biased region" description="Polar residues" evidence="1">
    <location>
        <begin position="1199"/>
        <end position="1211"/>
    </location>
</feature>
<feature type="compositionally biased region" description="Basic and acidic residues" evidence="1">
    <location>
        <begin position="949"/>
        <end position="969"/>
    </location>
</feature>
<dbReference type="EMBL" id="JAFNEN010000452">
    <property type="protein sequence ID" value="KAG8182684.1"/>
    <property type="molecule type" value="Genomic_DNA"/>
</dbReference>
<feature type="compositionally biased region" description="Polar residues" evidence="1">
    <location>
        <begin position="1131"/>
        <end position="1153"/>
    </location>
</feature>
<feature type="compositionally biased region" description="Basic and acidic residues" evidence="1">
    <location>
        <begin position="803"/>
        <end position="814"/>
    </location>
</feature>
<feature type="region of interest" description="Disordered" evidence="1">
    <location>
        <begin position="1344"/>
        <end position="1560"/>
    </location>
</feature>
<gene>
    <name evidence="2" type="ORF">JTE90_017663</name>
</gene>
<feature type="compositionally biased region" description="Basic and acidic residues" evidence="1">
    <location>
        <begin position="1500"/>
        <end position="1529"/>
    </location>
</feature>
<feature type="compositionally biased region" description="Basic and acidic residues" evidence="1">
    <location>
        <begin position="923"/>
        <end position="935"/>
    </location>
</feature>
<feature type="compositionally biased region" description="Basic and acidic residues" evidence="1">
    <location>
        <begin position="1536"/>
        <end position="1558"/>
    </location>
</feature>
<proteinExistence type="predicted"/>
<feature type="compositionally biased region" description="Low complexity" evidence="1">
    <location>
        <begin position="788"/>
        <end position="802"/>
    </location>
</feature>
<dbReference type="InterPro" id="IPR028938">
    <property type="entry name" value="Rsf1-like"/>
</dbReference>
<feature type="compositionally biased region" description="Basic and acidic residues" evidence="1">
    <location>
        <begin position="292"/>
        <end position="304"/>
    </location>
</feature>
<feature type="compositionally biased region" description="Low complexity" evidence="1">
    <location>
        <begin position="1023"/>
        <end position="1044"/>
    </location>
</feature>
<feature type="region of interest" description="Disordered" evidence="1">
    <location>
        <begin position="788"/>
        <end position="823"/>
    </location>
</feature>
<organism evidence="2 3">
    <name type="scientific">Oedothorax gibbosus</name>
    <dbReference type="NCBI Taxonomy" id="931172"/>
    <lineage>
        <taxon>Eukaryota</taxon>
        <taxon>Metazoa</taxon>
        <taxon>Ecdysozoa</taxon>
        <taxon>Arthropoda</taxon>
        <taxon>Chelicerata</taxon>
        <taxon>Arachnida</taxon>
        <taxon>Araneae</taxon>
        <taxon>Araneomorphae</taxon>
        <taxon>Entelegynae</taxon>
        <taxon>Araneoidea</taxon>
        <taxon>Linyphiidae</taxon>
        <taxon>Erigoninae</taxon>
        <taxon>Oedothorax</taxon>
    </lineage>
</organism>
<feature type="compositionally biased region" description="Polar residues" evidence="1">
    <location>
        <begin position="908"/>
        <end position="922"/>
    </location>
</feature>
<dbReference type="GO" id="GO:0042393">
    <property type="term" value="F:histone binding"/>
    <property type="evidence" value="ECO:0007669"/>
    <property type="project" value="TreeGrafter"/>
</dbReference>
<feature type="region of interest" description="Disordered" evidence="1">
    <location>
        <begin position="464"/>
        <end position="626"/>
    </location>
</feature>
<feature type="region of interest" description="Disordered" evidence="1">
    <location>
        <begin position="908"/>
        <end position="1214"/>
    </location>
</feature>
<dbReference type="PANTHER" id="PTHR14296:SF16">
    <property type="entry name" value="REMODELING AND SPACING FACTOR 1"/>
    <property type="match status" value="1"/>
</dbReference>
<feature type="compositionally biased region" description="Polar residues" evidence="1">
    <location>
        <begin position="464"/>
        <end position="475"/>
    </location>
</feature>
<feature type="compositionally biased region" description="Basic and acidic residues" evidence="1">
    <location>
        <begin position="200"/>
        <end position="213"/>
    </location>
</feature>
<feature type="compositionally biased region" description="Basic and acidic residues" evidence="1">
    <location>
        <begin position="1162"/>
        <end position="1171"/>
    </location>
</feature>